<dbReference type="AlphaFoldDB" id="A0A8H4JEV1"/>
<protein>
    <submittedName>
        <fullName evidence="2">Glyoxalase bleomycin resistance dioxygenase</fullName>
    </submittedName>
</protein>
<dbReference type="OrthoDB" id="448455at2759"/>
<feature type="region of interest" description="Disordered" evidence="1">
    <location>
        <begin position="87"/>
        <end position="129"/>
    </location>
</feature>
<gene>
    <name evidence="2" type="ORF">FACUT_10595</name>
</gene>
<sequence length="157" mass="17880">MYRRFGPLDKFEETLTDAFNNCLASLKDQNPWNDSDTLRELCNVLACLPGLQREAAIALSAQLYHVDKELMMKSLELISRFRELDDGIGLKNDSDGNWEDTDNDGEEQDEDEDDDAVNDKSERLDKMPQGLGKKGWIRAIVNNDANNQYDIKGHRGI</sequence>
<proteinExistence type="predicted"/>
<name>A0A8H4JEV1_9HYPO</name>
<evidence type="ECO:0000313" key="2">
    <source>
        <dbReference type="EMBL" id="KAF4423127.1"/>
    </source>
</evidence>
<dbReference type="GO" id="GO:0051213">
    <property type="term" value="F:dioxygenase activity"/>
    <property type="evidence" value="ECO:0007669"/>
    <property type="project" value="UniProtKB-KW"/>
</dbReference>
<keyword evidence="2" id="KW-0223">Dioxygenase</keyword>
<evidence type="ECO:0000313" key="3">
    <source>
        <dbReference type="Proteomes" id="UP000536711"/>
    </source>
</evidence>
<keyword evidence="3" id="KW-1185">Reference proteome</keyword>
<accession>A0A8H4JEV1</accession>
<organism evidence="2 3">
    <name type="scientific">Fusarium acutatum</name>
    <dbReference type="NCBI Taxonomy" id="78861"/>
    <lineage>
        <taxon>Eukaryota</taxon>
        <taxon>Fungi</taxon>
        <taxon>Dikarya</taxon>
        <taxon>Ascomycota</taxon>
        <taxon>Pezizomycotina</taxon>
        <taxon>Sordariomycetes</taxon>
        <taxon>Hypocreomycetidae</taxon>
        <taxon>Hypocreales</taxon>
        <taxon>Nectriaceae</taxon>
        <taxon>Fusarium</taxon>
        <taxon>Fusarium fujikuroi species complex</taxon>
    </lineage>
</organism>
<dbReference type="Proteomes" id="UP000536711">
    <property type="component" value="Unassembled WGS sequence"/>
</dbReference>
<comment type="caution">
    <text evidence="2">The sequence shown here is derived from an EMBL/GenBank/DDBJ whole genome shotgun (WGS) entry which is preliminary data.</text>
</comment>
<feature type="compositionally biased region" description="Acidic residues" evidence="1">
    <location>
        <begin position="96"/>
        <end position="116"/>
    </location>
</feature>
<keyword evidence="2" id="KW-0560">Oxidoreductase</keyword>
<reference evidence="2 3" key="1">
    <citation type="submission" date="2020-01" db="EMBL/GenBank/DDBJ databases">
        <title>Identification and distribution of gene clusters putatively required for synthesis of sphingolipid metabolism inhibitors in phylogenetically diverse species of the filamentous fungus Fusarium.</title>
        <authorList>
            <person name="Kim H.-S."/>
            <person name="Busman M."/>
            <person name="Brown D.W."/>
            <person name="Divon H."/>
            <person name="Uhlig S."/>
            <person name="Proctor R.H."/>
        </authorList>
    </citation>
    <scope>NUCLEOTIDE SEQUENCE [LARGE SCALE GENOMIC DNA]</scope>
    <source>
        <strain evidence="2 3">NRRL 13308</strain>
    </source>
</reference>
<evidence type="ECO:0000256" key="1">
    <source>
        <dbReference type="SAM" id="MobiDB-lite"/>
    </source>
</evidence>
<dbReference type="EMBL" id="JAADJF010000337">
    <property type="protein sequence ID" value="KAF4423127.1"/>
    <property type="molecule type" value="Genomic_DNA"/>
</dbReference>
<feature type="compositionally biased region" description="Basic and acidic residues" evidence="1">
    <location>
        <begin position="117"/>
        <end position="126"/>
    </location>
</feature>